<dbReference type="RefSeq" id="WP_131482793.1">
    <property type="nucleotide sequence ID" value="NZ_SJDL01000026.1"/>
</dbReference>
<evidence type="ECO:0000256" key="1">
    <source>
        <dbReference type="SAM" id="SignalP"/>
    </source>
</evidence>
<sequence>MNRNKITIAVQATTAAMVLGLATQASAIELNPGSIDAELYGYARMNAVYDIDEDIGVSTQSGSFGKVNTGAAEDDEITGHFDADAVQSRLGVKVTTEQGVKVVVEGDFRGGSSGGDLRLRHAYGEYMGVLLGQTWSNFNSFVGNTSVLDFDALAGNAGLQGRVTQARYTTGPMSVSLEDNFTSILDPAGAAASTKNSLPTLTARFENSSGPLSLSAAALLHQVEYDIGTADDQAIGYAVFGAAKFAVTDTVSLQGAVTYSDGANSYLYRSGDNFGAADAYIDGSGDLQTISGYGGTIGVGVDVGPGSINAGYGWVTNDWDDAEDDGVAVGEQHETNSNAMVNYMWSPVKNVTMGVEYAYFMVDKQNGDDGDASRIMFAGQYNF</sequence>
<feature type="signal peptide" evidence="1">
    <location>
        <begin position="1"/>
        <end position="27"/>
    </location>
</feature>
<accession>A0ABY1ZHQ7</accession>
<evidence type="ECO:0008006" key="4">
    <source>
        <dbReference type="Google" id="ProtNLM"/>
    </source>
</evidence>
<keyword evidence="1" id="KW-0732">Signal</keyword>
<dbReference type="Proteomes" id="UP000313645">
    <property type="component" value="Unassembled WGS sequence"/>
</dbReference>
<proteinExistence type="predicted"/>
<evidence type="ECO:0000313" key="2">
    <source>
        <dbReference type="EMBL" id="TBW52899.1"/>
    </source>
</evidence>
<dbReference type="Pfam" id="PF19577">
    <property type="entry name" value="DcaP"/>
    <property type="match status" value="1"/>
</dbReference>
<feature type="chain" id="PRO_5045778070" description="Porin" evidence="1">
    <location>
        <begin position="28"/>
        <end position="383"/>
    </location>
</feature>
<organism evidence="2 3">
    <name type="scientific">Marinobacter halodurans</name>
    <dbReference type="NCBI Taxonomy" id="2528979"/>
    <lineage>
        <taxon>Bacteria</taxon>
        <taxon>Pseudomonadati</taxon>
        <taxon>Pseudomonadota</taxon>
        <taxon>Gammaproteobacteria</taxon>
        <taxon>Pseudomonadales</taxon>
        <taxon>Marinobacteraceae</taxon>
        <taxon>Marinobacter</taxon>
    </lineage>
</organism>
<dbReference type="EMBL" id="SJDL01000026">
    <property type="protein sequence ID" value="TBW52899.1"/>
    <property type="molecule type" value="Genomic_DNA"/>
</dbReference>
<protein>
    <recommendedName>
        <fullName evidence="4">Porin</fullName>
    </recommendedName>
</protein>
<name>A0ABY1ZHQ7_9GAMM</name>
<gene>
    <name evidence="2" type="ORF">EZI54_15505</name>
</gene>
<dbReference type="SUPFAM" id="SSF56935">
    <property type="entry name" value="Porins"/>
    <property type="match status" value="1"/>
</dbReference>
<keyword evidence="3" id="KW-1185">Reference proteome</keyword>
<comment type="caution">
    <text evidence="2">The sequence shown here is derived from an EMBL/GenBank/DDBJ whole genome shotgun (WGS) entry which is preliminary data.</text>
</comment>
<dbReference type="InterPro" id="IPR045748">
    <property type="entry name" value="DcaP"/>
</dbReference>
<reference evidence="2 3" key="1">
    <citation type="submission" date="2019-02" db="EMBL/GenBank/DDBJ databases">
        <title>Marinobacter halodurans sp. nov., a marine bacterium isolated from sea tidal flat.</title>
        <authorList>
            <person name="Yoo Y."/>
            <person name="Lee D.W."/>
            <person name="Kim B.S."/>
            <person name="Kim J.-J."/>
        </authorList>
    </citation>
    <scope>NUCLEOTIDE SEQUENCE [LARGE SCALE GENOMIC DNA]</scope>
    <source>
        <strain evidence="2 3">YJ-S3-2</strain>
    </source>
</reference>
<evidence type="ECO:0000313" key="3">
    <source>
        <dbReference type="Proteomes" id="UP000313645"/>
    </source>
</evidence>